<feature type="domain" description="UDENN" evidence="6">
    <location>
        <begin position="237"/>
        <end position="1012"/>
    </location>
</feature>
<name>A0A0D1X802_EXOME</name>
<feature type="region of interest" description="Disordered" evidence="4">
    <location>
        <begin position="728"/>
        <end position="770"/>
    </location>
</feature>
<dbReference type="PROSITE" id="PS50081">
    <property type="entry name" value="ZF_DAG_PE_2"/>
    <property type="match status" value="1"/>
</dbReference>
<dbReference type="Gene3D" id="3.30.60.20">
    <property type="match status" value="1"/>
</dbReference>
<dbReference type="GeneID" id="27319549"/>
<evidence type="ECO:0000256" key="3">
    <source>
        <dbReference type="ARBA" id="ARBA00022833"/>
    </source>
</evidence>
<dbReference type="CDD" id="cd00029">
    <property type="entry name" value="C1"/>
    <property type="match status" value="1"/>
</dbReference>
<dbReference type="SUPFAM" id="SSF57889">
    <property type="entry name" value="Cysteine-rich domain"/>
    <property type="match status" value="1"/>
</dbReference>
<dbReference type="InterPro" id="IPR001194">
    <property type="entry name" value="cDENN_dom"/>
</dbReference>
<proteinExistence type="predicted"/>
<dbReference type="RefSeq" id="XP_016229584.1">
    <property type="nucleotide sequence ID" value="XM_016365935.1"/>
</dbReference>
<dbReference type="GO" id="GO:0032483">
    <property type="term" value="P:regulation of Rab protein signal transduction"/>
    <property type="evidence" value="ECO:0007669"/>
    <property type="project" value="TreeGrafter"/>
</dbReference>
<dbReference type="PANTHER" id="PTHR12296">
    <property type="entry name" value="DENN DOMAIN-CONTAINING PROTEIN 4"/>
    <property type="match status" value="1"/>
</dbReference>
<dbReference type="Gene3D" id="3.40.50.11500">
    <property type="match status" value="1"/>
</dbReference>
<organism evidence="7 8">
    <name type="scientific">Exophiala mesophila</name>
    <name type="common">Black yeast-like fungus</name>
    <dbReference type="NCBI Taxonomy" id="212818"/>
    <lineage>
        <taxon>Eukaryota</taxon>
        <taxon>Fungi</taxon>
        <taxon>Dikarya</taxon>
        <taxon>Ascomycota</taxon>
        <taxon>Pezizomycotina</taxon>
        <taxon>Eurotiomycetes</taxon>
        <taxon>Chaetothyriomycetidae</taxon>
        <taxon>Chaetothyriales</taxon>
        <taxon>Herpotrichiellaceae</taxon>
        <taxon>Exophiala</taxon>
    </lineage>
</organism>
<dbReference type="VEuPathDB" id="FungiDB:PV10_01704"/>
<keyword evidence="1" id="KW-0479">Metal-binding</keyword>
<evidence type="ECO:0000313" key="8">
    <source>
        <dbReference type="Proteomes" id="UP000054302"/>
    </source>
</evidence>
<dbReference type="SMART" id="SM00109">
    <property type="entry name" value="C1"/>
    <property type="match status" value="1"/>
</dbReference>
<keyword evidence="8" id="KW-1185">Reference proteome</keyword>
<dbReference type="PROSITE" id="PS50211">
    <property type="entry name" value="DENN"/>
    <property type="match status" value="1"/>
</dbReference>
<keyword evidence="3" id="KW-0862">Zinc</keyword>
<dbReference type="InterPro" id="IPR046349">
    <property type="entry name" value="C1-like_sf"/>
</dbReference>
<accession>A0A0D1X802</accession>
<dbReference type="InterPro" id="IPR004146">
    <property type="entry name" value="DC1"/>
</dbReference>
<dbReference type="EMBL" id="KN847520">
    <property type="protein sequence ID" value="KIV98010.1"/>
    <property type="molecule type" value="Genomic_DNA"/>
</dbReference>
<dbReference type="GO" id="GO:0046872">
    <property type="term" value="F:metal ion binding"/>
    <property type="evidence" value="ECO:0007669"/>
    <property type="project" value="UniProtKB-KW"/>
</dbReference>
<keyword evidence="2" id="KW-0677">Repeat</keyword>
<feature type="region of interest" description="Disordered" evidence="4">
    <location>
        <begin position="95"/>
        <end position="124"/>
    </location>
</feature>
<feature type="region of interest" description="Disordered" evidence="4">
    <location>
        <begin position="228"/>
        <end position="247"/>
    </location>
</feature>
<reference evidence="7 8" key="1">
    <citation type="submission" date="2015-01" db="EMBL/GenBank/DDBJ databases">
        <title>The Genome Sequence of Exophiala mesophila CBS40295.</title>
        <authorList>
            <consortium name="The Broad Institute Genomics Platform"/>
            <person name="Cuomo C."/>
            <person name="de Hoog S."/>
            <person name="Gorbushina A."/>
            <person name="Stielow B."/>
            <person name="Teixiera M."/>
            <person name="Abouelleil A."/>
            <person name="Chapman S.B."/>
            <person name="Priest M."/>
            <person name="Young S.K."/>
            <person name="Wortman J."/>
            <person name="Nusbaum C."/>
            <person name="Birren B."/>
        </authorList>
    </citation>
    <scope>NUCLEOTIDE SEQUENCE [LARGE SCALE GENOMIC DNA]</scope>
    <source>
        <strain evidence="7 8">CBS 40295</strain>
    </source>
</reference>
<dbReference type="GO" id="GO:0031410">
    <property type="term" value="C:cytoplasmic vesicle"/>
    <property type="evidence" value="ECO:0007669"/>
    <property type="project" value="TreeGrafter"/>
</dbReference>
<evidence type="ECO:0000259" key="5">
    <source>
        <dbReference type="PROSITE" id="PS50081"/>
    </source>
</evidence>
<dbReference type="OMA" id="RCEEWRK"/>
<evidence type="ECO:0000259" key="6">
    <source>
        <dbReference type="PROSITE" id="PS50211"/>
    </source>
</evidence>
<dbReference type="SMART" id="SM00800">
    <property type="entry name" value="uDENN"/>
    <property type="match status" value="1"/>
</dbReference>
<dbReference type="Pfam" id="PF02141">
    <property type="entry name" value="DENN"/>
    <property type="match status" value="1"/>
</dbReference>
<dbReference type="AlphaFoldDB" id="A0A0D1X802"/>
<dbReference type="PANTHER" id="PTHR12296:SF21">
    <property type="entry name" value="DENN DOMAIN-CONTAINING PROTEIN 3"/>
    <property type="match status" value="1"/>
</dbReference>
<evidence type="ECO:0000313" key="7">
    <source>
        <dbReference type="EMBL" id="KIV98010.1"/>
    </source>
</evidence>
<dbReference type="Pfam" id="PF03456">
    <property type="entry name" value="uDENN"/>
    <property type="match status" value="1"/>
</dbReference>
<feature type="compositionally biased region" description="Low complexity" evidence="4">
    <location>
        <begin position="739"/>
        <end position="752"/>
    </location>
</feature>
<evidence type="ECO:0000256" key="2">
    <source>
        <dbReference type="ARBA" id="ARBA00022737"/>
    </source>
</evidence>
<dbReference type="InterPro" id="IPR037516">
    <property type="entry name" value="Tripartite_DENN"/>
</dbReference>
<evidence type="ECO:0000256" key="4">
    <source>
        <dbReference type="SAM" id="MobiDB-lite"/>
    </source>
</evidence>
<sequence>MASTEIPQPLADYFWIAGLDSQQLSDAYSQQRWSYEPRDISNGVDTSIQEETTPDNDSSSVIKSSPGTSKHSRHDSYQRLSQLSDEARFSIQSLDELTRPQSSRSSITIRPTNESNLPRSSSGFTELDFDNAIQKFTNDRDAFFLDLTFAAPSEPQKPQKPPQKPHKHTPSRSRPQTQVIVASDDPGLSPNRNFGSIRRHLSFKDMASTKRQPSVARHLSVRTSRRMSSYNSVIPDPSPFKASPDKHPLARKFEPVLLERYPRPTTVDRFPSRVPFPDYVPMFAFPGDIKIQSSDTRPRTTWHQFSMTASDNSRLFGVQVTVWIPVSPEIALDIERKCQEWQKDHMSDAEREMAASLADRLALESAKLSRLLVQLPQLPDGSHAREELEEEISAVEEKIGVMSEMLRPLRHGSNQAIPGLATGDTKFWIPRAYGIIGRDGAMLNFWRQWLRAVVVPMMDGSVLRIPPSSPKTGMWQPLERYVATLCLEAPAPISSKTQVQVSVRELHIFAKKEAINELPGSRTTDLYPLFRTLTIPNIVLLFEYVLAESRIVLLSSHTSMLQMVSRAILDLIWPLEWTGVYIPVLPARLVGALDAPCPYICGIDRKYDKHDLPDDDYVLVDLDKNELLSFAAPPLLPKQQRRKLMSLLHQAAPLHHSFGVVPGPPAYAVETFPFDTFAAENESVFTAITKSTNLSKLASLSSTAFGPQASADTIRRAPMFNVFLSGAVTRGKSNDGRPQTSSTIRQSSQTGSDGQSPIMGSFALPSSSAMSRNDSGYALQTSLREKRSGHFDSISKRSFSGPQTMMRKASIPFIKHNATPSNASLSDMRNGSTYAGSVYAQSTLAASTIMPGMAVHPATASPGSHWVEGHCLEWKVGQGPSTCVLCDEKAQDDYYRCGGCGFVVHDRCAAQITIVCSAAFFPDQIRAAFVRCLASLFYTYRRFMQPMTQTSSSTPRGKKPAAAANKSLYRFDRDGFIKSLPADHAEYMDMLHQTQAWNEFIMDREENPPTTPSIALFDAIITAKRGRAGLLRSSLPGIGLGRKSFASRSVSAAGLGGGRPDILSDTSTHQWRIINVPGSSERLDLGAAAKGRDYRDIVTRTPAKLEEGLFKQKEKVPEIPTSNNNTPRNPRLSSLNARFNGLGMNAP</sequence>
<gene>
    <name evidence="7" type="ORF">PV10_01704</name>
</gene>
<dbReference type="Pfam" id="PF03107">
    <property type="entry name" value="C1_2"/>
    <property type="match status" value="1"/>
</dbReference>
<dbReference type="SMART" id="SM00801">
    <property type="entry name" value="dDENN"/>
    <property type="match status" value="1"/>
</dbReference>
<evidence type="ECO:0008006" key="9">
    <source>
        <dbReference type="Google" id="ProtNLM"/>
    </source>
</evidence>
<dbReference type="HOGENOM" id="CLU_001932_0_0_1"/>
<feature type="domain" description="Phorbol-ester/DAG-type" evidence="5">
    <location>
        <begin position="869"/>
        <end position="916"/>
    </location>
</feature>
<dbReference type="InterPro" id="IPR002219">
    <property type="entry name" value="PKC_DAG/PE"/>
</dbReference>
<dbReference type="InterPro" id="IPR005113">
    <property type="entry name" value="uDENN_dom"/>
</dbReference>
<dbReference type="InterPro" id="IPR005112">
    <property type="entry name" value="dDENN_dom"/>
</dbReference>
<dbReference type="InterPro" id="IPR051696">
    <property type="entry name" value="DENN_Domain_GEFs"/>
</dbReference>
<dbReference type="OrthoDB" id="6019893at2759"/>
<feature type="region of interest" description="Disordered" evidence="4">
    <location>
        <begin position="1117"/>
        <end position="1147"/>
    </location>
</feature>
<feature type="compositionally biased region" description="Polar residues" evidence="4">
    <location>
        <begin position="43"/>
        <end position="69"/>
    </location>
</feature>
<evidence type="ECO:0000256" key="1">
    <source>
        <dbReference type="ARBA" id="ARBA00022723"/>
    </source>
</evidence>
<dbReference type="InterPro" id="IPR043153">
    <property type="entry name" value="DENN_C"/>
</dbReference>
<dbReference type="Proteomes" id="UP000054302">
    <property type="component" value="Unassembled WGS sequence"/>
</dbReference>
<protein>
    <recommendedName>
        <fullName evidence="9">UDENN domain-containing protein</fullName>
    </recommendedName>
</protein>
<feature type="region of interest" description="Disordered" evidence="4">
    <location>
        <begin position="26"/>
        <end position="78"/>
    </location>
</feature>
<feature type="compositionally biased region" description="Low complexity" evidence="4">
    <location>
        <begin position="1120"/>
        <end position="1134"/>
    </location>
</feature>
<feature type="region of interest" description="Disordered" evidence="4">
    <location>
        <begin position="152"/>
        <end position="194"/>
    </location>
</feature>
<dbReference type="Pfam" id="PF03455">
    <property type="entry name" value="dDENN"/>
    <property type="match status" value="1"/>
</dbReference>
<dbReference type="SMART" id="SM00799">
    <property type="entry name" value="DENN"/>
    <property type="match status" value="1"/>
</dbReference>